<sequence length="185" mass="19630">MGACTPSGEEPTPTAEPTSESPSPSGGSSGESTDERPEVEAPERPVEMGEETVEGAVAAAKYFMQLHPYINATGDFTEWDALVDQRCVNFCAAARSDADELHDAGGYSIGGDVEFLSESGDGPYDVDSLENAYVVDLSVRFAASEDVSGDGSRQSYEAGEVDFRVALIWSDGDWAVVDAWTPEAE</sequence>
<protein>
    <recommendedName>
        <fullName evidence="2">DUF6318 domain-containing protein</fullName>
    </recommendedName>
</protein>
<proteinExistence type="predicted"/>
<organism evidence="3 4">
    <name type="scientific">Ruania alba</name>
    <dbReference type="NCBI Taxonomy" id="648782"/>
    <lineage>
        <taxon>Bacteria</taxon>
        <taxon>Bacillati</taxon>
        <taxon>Actinomycetota</taxon>
        <taxon>Actinomycetes</taxon>
        <taxon>Micrococcales</taxon>
        <taxon>Ruaniaceae</taxon>
        <taxon>Ruania</taxon>
    </lineage>
</organism>
<dbReference type="AlphaFoldDB" id="A0A1H5GS41"/>
<dbReference type="InterPro" id="IPR046281">
    <property type="entry name" value="DUF6318"/>
</dbReference>
<name>A0A1H5GS41_9MICO</name>
<dbReference type="STRING" id="648782.SAMN04488554_1741"/>
<feature type="compositionally biased region" description="Low complexity" evidence="1">
    <location>
        <begin position="1"/>
        <end position="26"/>
    </location>
</feature>
<evidence type="ECO:0000313" key="3">
    <source>
        <dbReference type="EMBL" id="SEE18522.1"/>
    </source>
</evidence>
<dbReference type="Proteomes" id="UP000199220">
    <property type="component" value="Unassembled WGS sequence"/>
</dbReference>
<feature type="region of interest" description="Disordered" evidence="1">
    <location>
        <begin position="1"/>
        <end position="50"/>
    </location>
</feature>
<feature type="domain" description="DUF6318" evidence="2">
    <location>
        <begin position="39"/>
        <end position="178"/>
    </location>
</feature>
<evidence type="ECO:0000313" key="4">
    <source>
        <dbReference type="Proteomes" id="UP000199220"/>
    </source>
</evidence>
<accession>A0A1H5GS41</accession>
<evidence type="ECO:0000259" key="2">
    <source>
        <dbReference type="Pfam" id="PF19843"/>
    </source>
</evidence>
<feature type="compositionally biased region" description="Basic and acidic residues" evidence="1">
    <location>
        <begin position="33"/>
        <end position="47"/>
    </location>
</feature>
<keyword evidence="4" id="KW-1185">Reference proteome</keyword>
<dbReference type="Pfam" id="PF19843">
    <property type="entry name" value="DUF6318"/>
    <property type="match status" value="1"/>
</dbReference>
<reference evidence="4" key="1">
    <citation type="submission" date="2016-10" db="EMBL/GenBank/DDBJ databases">
        <authorList>
            <person name="Varghese N."/>
            <person name="Submissions S."/>
        </authorList>
    </citation>
    <scope>NUCLEOTIDE SEQUENCE [LARGE SCALE GENOMIC DNA]</scope>
    <source>
        <strain evidence="4">DSM 21368</strain>
    </source>
</reference>
<dbReference type="EMBL" id="FNTX01000001">
    <property type="protein sequence ID" value="SEE18522.1"/>
    <property type="molecule type" value="Genomic_DNA"/>
</dbReference>
<gene>
    <name evidence="3" type="ORF">SAMN04488554_1741</name>
</gene>
<evidence type="ECO:0000256" key="1">
    <source>
        <dbReference type="SAM" id="MobiDB-lite"/>
    </source>
</evidence>